<evidence type="ECO:0000313" key="1">
    <source>
        <dbReference type="EMBL" id="AQQ59888.1"/>
    </source>
</evidence>
<accession>A0A1Q2LHK1</accession>
<dbReference type="AlphaFoldDB" id="A0A1Q2LHK1"/>
<dbReference type="EMBL" id="CP019645">
    <property type="protein sequence ID" value="AQQ59888.1"/>
    <property type="molecule type" value="Genomic_DNA"/>
</dbReference>
<dbReference type="Gene3D" id="3.90.550.10">
    <property type="entry name" value="Spore Coat Polysaccharide Biosynthesis Protein SpsA, Chain A"/>
    <property type="match status" value="1"/>
</dbReference>
<evidence type="ECO:0008006" key="3">
    <source>
        <dbReference type="Google" id="ProtNLM"/>
    </source>
</evidence>
<dbReference type="Proteomes" id="UP000188298">
    <property type="component" value="Chromosome"/>
</dbReference>
<proteinExistence type="predicted"/>
<protein>
    <recommendedName>
        <fullName evidence="3">Nucleotidyl transferase domain-containing protein</fullName>
    </recommendedName>
</protein>
<dbReference type="SUPFAM" id="SSF56784">
    <property type="entry name" value="HAD-like"/>
    <property type="match status" value="1"/>
</dbReference>
<dbReference type="KEGG" id="hbl:XJ32_07095"/>
<name>A0A1Q2LHK1_9HELI</name>
<dbReference type="InterPro" id="IPR029044">
    <property type="entry name" value="Nucleotide-diphossugar_trans"/>
</dbReference>
<gene>
    <name evidence="1" type="ORF">XJ32_07095</name>
</gene>
<reference evidence="1 2" key="1">
    <citation type="submission" date="2017-02" db="EMBL/GenBank/DDBJ databases">
        <title>Whole genome sequencing of Helicobacter bilis strain AAQJH.</title>
        <authorList>
            <person name="Conlan S."/>
            <person name="Thomas P.J."/>
            <person name="Mullikin J."/>
            <person name="Palmore T.N."/>
            <person name="Frank K.M."/>
            <person name="Segre J.A."/>
        </authorList>
    </citation>
    <scope>NUCLEOTIDE SEQUENCE [LARGE SCALE GENOMIC DNA]</scope>
    <source>
        <strain evidence="1 2">AAQJH</strain>
    </source>
</reference>
<evidence type="ECO:0000313" key="2">
    <source>
        <dbReference type="Proteomes" id="UP000188298"/>
    </source>
</evidence>
<organism evidence="1 2">
    <name type="scientific">Helicobacter bilis</name>
    <dbReference type="NCBI Taxonomy" id="37372"/>
    <lineage>
        <taxon>Bacteria</taxon>
        <taxon>Pseudomonadati</taxon>
        <taxon>Campylobacterota</taxon>
        <taxon>Epsilonproteobacteria</taxon>
        <taxon>Campylobacterales</taxon>
        <taxon>Helicobacteraceae</taxon>
        <taxon>Helicobacter</taxon>
    </lineage>
</organism>
<dbReference type="InterPro" id="IPR023214">
    <property type="entry name" value="HAD_sf"/>
</dbReference>
<dbReference type="InterPro" id="IPR036412">
    <property type="entry name" value="HAD-like_sf"/>
</dbReference>
<sequence length="355" mass="41156">MNLILPVAGHSSRFPGVKPKWLLTHPNGNLMLTEAIRGLNLKEFSKIYIICMKEHYEKYDLQKPLMDQFKMLKCDSKLSIITLDKQTKSQPETVYQGIKKANICGQIYIKDSDNYFVENRVSGNFVSTYDLNDMDLTYAKSKSFVIVNEQNIITNIIEKRVIGSIFNVGGYGFESSEEFCKYYEKLAHEDNLYISHIIYNMMLSGHVFFNSKVQDYLDWGTIKEWNLYKREFATLFVDIDGTLVKNSGQFFTPKWGETGKIDENVAMLNKLYDTGKVYIILTTSRTLDYKTITENQLEKEGIKYHQIIYGLYHAKRIIVNDYANSNPYKSCDSINLKRDSSDLKSMLQHIFGDMV</sequence>
<dbReference type="SUPFAM" id="SSF53448">
    <property type="entry name" value="Nucleotide-diphospho-sugar transferases"/>
    <property type="match status" value="1"/>
</dbReference>
<dbReference type="Gene3D" id="3.40.50.1000">
    <property type="entry name" value="HAD superfamily/HAD-like"/>
    <property type="match status" value="1"/>
</dbReference>